<dbReference type="PANTHER" id="PTHR11926:SF1412">
    <property type="entry name" value="UDP-GLYCOSYLTRANSFERASE 83A1-LIKE"/>
    <property type="match status" value="1"/>
</dbReference>
<evidence type="ECO:0000313" key="7">
    <source>
        <dbReference type="Proteomes" id="UP001604336"/>
    </source>
</evidence>
<protein>
    <recommendedName>
        <fullName evidence="5">Glycosyltransferase</fullName>
        <ecNumber evidence="5">2.4.1.-</ecNumber>
    </recommendedName>
</protein>
<dbReference type="FunFam" id="3.40.50.2000:FF:000060">
    <property type="entry name" value="Glycosyltransferase"/>
    <property type="match status" value="1"/>
</dbReference>
<keyword evidence="7" id="KW-1185">Reference proteome</keyword>
<comment type="similarity">
    <text evidence="1 4">Belongs to the UDP-glycosyltransferase family.</text>
</comment>
<evidence type="ECO:0000256" key="4">
    <source>
        <dbReference type="RuleBase" id="RU003718"/>
    </source>
</evidence>
<dbReference type="SUPFAM" id="SSF53756">
    <property type="entry name" value="UDP-Glycosyltransferase/glycogen phosphorylase"/>
    <property type="match status" value="2"/>
</dbReference>
<reference evidence="7" key="1">
    <citation type="submission" date="2024-07" db="EMBL/GenBank/DDBJ databases">
        <title>Two chromosome-level genome assemblies of Korean endemic species Abeliophyllum distichum and Forsythia ovata (Oleaceae).</title>
        <authorList>
            <person name="Jang H."/>
        </authorList>
    </citation>
    <scope>NUCLEOTIDE SEQUENCE [LARGE SCALE GENOMIC DNA]</scope>
</reference>
<keyword evidence="2 4" id="KW-0328">Glycosyltransferase</keyword>
<dbReference type="PROSITE" id="PS00375">
    <property type="entry name" value="UDPGT"/>
    <property type="match status" value="1"/>
</dbReference>
<dbReference type="EC" id="2.4.1.-" evidence="5"/>
<keyword evidence="3 4" id="KW-0808">Transferase</keyword>
<evidence type="ECO:0000256" key="3">
    <source>
        <dbReference type="ARBA" id="ARBA00022679"/>
    </source>
</evidence>
<dbReference type="Gene3D" id="3.40.50.2000">
    <property type="entry name" value="Glycogen Phosphorylase B"/>
    <property type="match status" value="3"/>
</dbReference>
<dbReference type="GO" id="GO:0016757">
    <property type="term" value="F:glycosyltransferase activity"/>
    <property type="evidence" value="ECO:0007669"/>
    <property type="project" value="UniProtKB-KW"/>
</dbReference>
<dbReference type="GO" id="GO:0016138">
    <property type="term" value="P:glycoside biosynthetic process"/>
    <property type="evidence" value="ECO:0007669"/>
    <property type="project" value="UniProtKB-ARBA"/>
</dbReference>
<dbReference type="Pfam" id="PF00201">
    <property type="entry name" value="UDPGT"/>
    <property type="match status" value="1"/>
</dbReference>
<dbReference type="InterPro" id="IPR035595">
    <property type="entry name" value="UDP_glycos_trans_CS"/>
</dbReference>
<evidence type="ECO:0000256" key="5">
    <source>
        <dbReference type="RuleBase" id="RU362057"/>
    </source>
</evidence>
<dbReference type="Proteomes" id="UP001604336">
    <property type="component" value="Unassembled WGS sequence"/>
</dbReference>
<dbReference type="FunFam" id="3.40.50.2000:FF:000108">
    <property type="entry name" value="UDP-glycosyltransferase 83A1"/>
    <property type="match status" value="1"/>
</dbReference>
<dbReference type="PANTHER" id="PTHR11926">
    <property type="entry name" value="GLUCOSYL/GLUCURONOSYL TRANSFERASES"/>
    <property type="match status" value="1"/>
</dbReference>
<dbReference type="EMBL" id="JBFOLK010000014">
    <property type="protein sequence ID" value="KAL2461957.1"/>
    <property type="molecule type" value="Genomic_DNA"/>
</dbReference>
<evidence type="ECO:0000256" key="1">
    <source>
        <dbReference type="ARBA" id="ARBA00009995"/>
    </source>
</evidence>
<name>A0ABD1PDI5_9LAMI</name>
<evidence type="ECO:0000313" key="6">
    <source>
        <dbReference type="EMBL" id="KAL2461957.1"/>
    </source>
</evidence>
<organism evidence="6 7">
    <name type="scientific">Abeliophyllum distichum</name>
    <dbReference type="NCBI Taxonomy" id="126358"/>
    <lineage>
        <taxon>Eukaryota</taxon>
        <taxon>Viridiplantae</taxon>
        <taxon>Streptophyta</taxon>
        <taxon>Embryophyta</taxon>
        <taxon>Tracheophyta</taxon>
        <taxon>Spermatophyta</taxon>
        <taxon>Magnoliopsida</taxon>
        <taxon>eudicotyledons</taxon>
        <taxon>Gunneridae</taxon>
        <taxon>Pentapetalae</taxon>
        <taxon>asterids</taxon>
        <taxon>lamiids</taxon>
        <taxon>Lamiales</taxon>
        <taxon>Oleaceae</taxon>
        <taxon>Forsythieae</taxon>
        <taxon>Abeliophyllum</taxon>
    </lineage>
</organism>
<dbReference type="CDD" id="cd03784">
    <property type="entry name" value="GT1_Gtf-like"/>
    <property type="match status" value="1"/>
</dbReference>
<dbReference type="InterPro" id="IPR002213">
    <property type="entry name" value="UDP_glucos_trans"/>
</dbReference>
<evidence type="ECO:0000256" key="2">
    <source>
        <dbReference type="ARBA" id="ARBA00022676"/>
    </source>
</evidence>
<gene>
    <name evidence="6" type="ORF">Adt_45377</name>
</gene>
<proteinExistence type="inferred from homology"/>
<comment type="caution">
    <text evidence="6">The sequence shown here is derived from an EMBL/GenBank/DDBJ whole genome shotgun (WGS) entry which is preliminary data.</text>
</comment>
<dbReference type="AlphaFoldDB" id="A0ABD1PDI5"/>
<sequence length="595" mass="66609">MKQNPKSSNENYGHILVVSCPLQGHAAGLIKLSHQMIKFGSKVTFLTTEFLHAQMADATANSEILLLSMPDGLELEDDRKDQKKLHQSIGRVMPPYLEDLLKKTDQHSSEKISGIIIDSPLAWMLDIPKKMGIKTAIYWCSTPGCLALGFMIPQLLQAKIIDDDGHVAPLIKLSHQIIKFGSKVTFLTMEFMRARIAEAIVDSEIGIVSIPDGLELEDDRKDQKKLFESIEKVMPSYLEDLLKKTNQRSNEKISGIIIDAAWAWMLEIPKKMGIKTAIYWGSTPGCLALGFIIPHLIQSKIIDHDGTPLKNDKIQLLPNMPAISMTEFTWYFPGDINIQKSLFHVIKGVFSHLKSSDWIVCNWFDELDPSAQSLASNLLSVGPLLANGQFAGSFCTEDSSCLTWLDKQPPNSVIYVAFGSTSRFSQVQLKELAMGLEIMGRPFLWVAWSGLCDGPFPAYSDEFSARVANRGKMVEWAPQEMVLGHPSIACFVTHCGWSSFMESLSMGVPLLCWPYFGDQMYTQSCICDAWKVGTSLKADENGIISRSEIMQKLEKLRSDGIVRENVLRLKEMARKSTRKGGSSWNNLDYLVQQMK</sequence>
<accession>A0ABD1PDI5</accession>